<comment type="subcellular location">
    <subcellularLocation>
        <location evidence="1">Nucleus</location>
    </subcellularLocation>
</comment>
<dbReference type="GO" id="GO:0005736">
    <property type="term" value="C:RNA polymerase I complex"/>
    <property type="evidence" value="ECO:0007669"/>
    <property type="project" value="TreeGrafter"/>
</dbReference>
<dbReference type="Gene3D" id="3.30.1490.120">
    <property type="entry name" value="RNA polymerase Rpb7-like, N-terminal domain"/>
    <property type="match status" value="1"/>
</dbReference>
<feature type="compositionally biased region" description="Acidic residues" evidence="5">
    <location>
        <begin position="303"/>
        <end position="314"/>
    </location>
</feature>
<proteinExistence type="predicted"/>
<feature type="compositionally biased region" description="Basic and acidic residues" evidence="5">
    <location>
        <begin position="34"/>
        <end position="44"/>
    </location>
</feature>
<feature type="compositionally biased region" description="Polar residues" evidence="5">
    <location>
        <begin position="267"/>
        <end position="282"/>
    </location>
</feature>
<feature type="domain" description="RPA43 OB" evidence="6">
    <location>
        <begin position="128"/>
        <end position="260"/>
    </location>
</feature>
<dbReference type="InterPro" id="IPR041178">
    <property type="entry name" value="RPA43_OB"/>
</dbReference>
<feature type="compositionally biased region" description="Basic and acidic residues" evidence="5">
    <location>
        <begin position="321"/>
        <end position="342"/>
    </location>
</feature>
<dbReference type="Pfam" id="PF17875">
    <property type="entry name" value="RPA43_OB"/>
    <property type="match status" value="1"/>
</dbReference>
<dbReference type="OrthoDB" id="10250504at2759"/>
<dbReference type="InterPro" id="IPR041901">
    <property type="entry name" value="RNAP_I_Rpa43_N"/>
</dbReference>
<keyword evidence="8" id="KW-1185">Reference proteome</keyword>
<dbReference type="InterPro" id="IPR036898">
    <property type="entry name" value="RNA_pol_Rpb7-like_N_sf"/>
</dbReference>
<keyword evidence="2" id="KW-0240">DNA-directed RNA polymerase</keyword>
<feature type="region of interest" description="Disordered" evidence="5">
    <location>
        <begin position="260"/>
        <end position="285"/>
    </location>
</feature>
<gene>
    <name evidence="7" type="ORF">DAEQUDRAFT_730335</name>
</gene>
<dbReference type="EMBL" id="KV429090">
    <property type="protein sequence ID" value="KZT66361.1"/>
    <property type="molecule type" value="Genomic_DNA"/>
</dbReference>
<name>A0A165N0P2_9APHY</name>
<keyword evidence="4" id="KW-0539">Nucleus</keyword>
<dbReference type="GO" id="GO:0006362">
    <property type="term" value="P:transcription elongation by RNA polymerase I"/>
    <property type="evidence" value="ECO:0007669"/>
    <property type="project" value="TreeGrafter"/>
</dbReference>
<dbReference type="STRING" id="1314783.A0A165N0P2"/>
<evidence type="ECO:0000256" key="5">
    <source>
        <dbReference type="SAM" id="MobiDB-lite"/>
    </source>
</evidence>
<dbReference type="Proteomes" id="UP000076727">
    <property type="component" value="Unassembled WGS sequence"/>
</dbReference>
<dbReference type="PANTHER" id="PTHR12709">
    <property type="entry name" value="DNA-DIRECTED RNA POLYMERASE II, III"/>
    <property type="match status" value="1"/>
</dbReference>
<dbReference type="CDD" id="cd04328">
    <property type="entry name" value="RNAP_I_Rpa43_N"/>
    <property type="match status" value="1"/>
</dbReference>
<reference evidence="7 8" key="1">
    <citation type="journal article" date="2016" name="Mol. Biol. Evol.">
        <title>Comparative Genomics of Early-Diverging Mushroom-Forming Fungi Provides Insights into the Origins of Lignocellulose Decay Capabilities.</title>
        <authorList>
            <person name="Nagy L.G."/>
            <person name="Riley R."/>
            <person name="Tritt A."/>
            <person name="Adam C."/>
            <person name="Daum C."/>
            <person name="Floudas D."/>
            <person name="Sun H."/>
            <person name="Yadav J.S."/>
            <person name="Pangilinan J."/>
            <person name="Larsson K.H."/>
            <person name="Matsuura K."/>
            <person name="Barry K."/>
            <person name="Labutti K."/>
            <person name="Kuo R."/>
            <person name="Ohm R.A."/>
            <person name="Bhattacharya S.S."/>
            <person name="Shirouzu T."/>
            <person name="Yoshinaga Y."/>
            <person name="Martin F.M."/>
            <person name="Grigoriev I.V."/>
            <person name="Hibbett D.S."/>
        </authorList>
    </citation>
    <scope>NUCLEOTIDE SEQUENCE [LARGE SCALE GENOMIC DNA]</scope>
    <source>
        <strain evidence="7 8">L-15889</strain>
    </source>
</reference>
<keyword evidence="3" id="KW-0804">Transcription</keyword>
<sequence>MSLNVEKKAKKRKHAAADMGQEAEPSTKRHKKEKDKSKKKDKGKGRVTEEFRVILASMFVSIPPVFANNLRQGVEEMLDSLLMRYIPALQGIVLAHDNLQFLSSTAMLKADCPFANCQIAFDATVWSPQIGMKLVGKVNLCSPDHVALLVHRTFNVSIPRHHIPTDQWEFEYGPAENDPEFGAEVVQDPVDEPSGEAAAVDGGGRWVHSLTTSKLGGDDGYLEFTVVGYVTLPCHHTNGCNSSCNSLTIANQMLSLVGSIQPDPFSPTHQHAPPTQTASSSREVSRVLAGPFDDDIAVAELDLDEGLGTDEEDTFGMLGRLGDEAAAREAEQREKEKQAAKGEKKRKRKEAVEQADGTAQKPPKEKTKRKKTS</sequence>
<accession>A0A165N0P2</accession>
<evidence type="ECO:0000256" key="2">
    <source>
        <dbReference type="ARBA" id="ARBA00022478"/>
    </source>
</evidence>
<evidence type="ECO:0000313" key="7">
    <source>
        <dbReference type="EMBL" id="KZT66361.1"/>
    </source>
</evidence>
<evidence type="ECO:0000259" key="6">
    <source>
        <dbReference type="Pfam" id="PF17875"/>
    </source>
</evidence>
<dbReference type="AlphaFoldDB" id="A0A165N0P2"/>
<evidence type="ECO:0000313" key="8">
    <source>
        <dbReference type="Proteomes" id="UP000076727"/>
    </source>
</evidence>
<organism evidence="7 8">
    <name type="scientific">Daedalea quercina L-15889</name>
    <dbReference type="NCBI Taxonomy" id="1314783"/>
    <lineage>
        <taxon>Eukaryota</taxon>
        <taxon>Fungi</taxon>
        <taxon>Dikarya</taxon>
        <taxon>Basidiomycota</taxon>
        <taxon>Agaricomycotina</taxon>
        <taxon>Agaricomycetes</taxon>
        <taxon>Polyporales</taxon>
        <taxon>Fomitopsis</taxon>
    </lineage>
</organism>
<evidence type="ECO:0000256" key="1">
    <source>
        <dbReference type="ARBA" id="ARBA00004123"/>
    </source>
</evidence>
<evidence type="ECO:0000256" key="3">
    <source>
        <dbReference type="ARBA" id="ARBA00023163"/>
    </source>
</evidence>
<dbReference type="PANTHER" id="PTHR12709:SF5">
    <property type="entry name" value="DNA-DIRECTED RNA POLYMERASE I SUBUNIT RPA43"/>
    <property type="match status" value="1"/>
</dbReference>
<dbReference type="InterPro" id="IPR045113">
    <property type="entry name" value="Rpb7-like"/>
</dbReference>
<feature type="region of interest" description="Disordered" evidence="5">
    <location>
        <begin position="303"/>
        <end position="373"/>
    </location>
</feature>
<feature type="region of interest" description="Disordered" evidence="5">
    <location>
        <begin position="1"/>
        <end position="44"/>
    </location>
</feature>
<evidence type="ECO:0000256" key="4">
    <source>
        <dbReference type="ARBA" id="ARBA00023242"/>
    </source>
</evidence>
<dbReference type="Gene3D" id="2.40.50.1060">
    <property type="match status" value="1"/>
</dbReference>
<dbReference type="GO" id="GO:0006352">
    <property type="term" value="P:DNA-templated transcription initiation"/>
    <property type="evidence" value="ECO:0007669"/>
    <property type="project" value="InterPro"/>
</dbReference>
<protein>
    <recommendedName>
        <fullName evidence="6">RPA43 OB domain-containing protein</fullName>
    </recommendedName>
</protein>